<protein>
    <submittedName>
        <fullName evidence="1">Uncharacterized protein</fullName>
    </submittedName>
</protein>
<keyword evidence="2" id="KW-1185">Reference proteome</keyword>
<dbReference type="AlphaFoldDB" id="A0A433QDA2"/>
<reference evidence="1 2" key="1">
    <citation type="journal article" date="2018" name="New Phytol.">
        <title>Phylogenomics of Endogonaceae and evolution of mycorrhizas within Mucoromycota.</title>
        <authorList>
            <person name="Chang Y."/>
            <person name="Desiro A."/>
            <person name="Na H."/>
            <person name="Sandor L."/>
            <person name="Lipzen A."/>
            <person name="Clum A."/>
            <person name="Barry K."/>
            <person name="Grigoriev I.V."/>
            <person name="Martin F.M."/>
            <person name="Stajich J.E."/>
            <person name="Smith M.E."/>
            <person name="Bonito G."/>
            <person name="Spatafora J.W."/>
        </authorList>
    </citation>
    <scope>NUCLEOTIDE SEQUENCE [LARGE SCALE GENOMIC DNA]</scope>
    <source>
        <strain evidence="1 2">AD002</strain>
    </source>
</reference>
<proteinExistence type="predicted"/>
<evidence type="ECO:0000313" key="2">
    <source>
        <dbReference type="Proteomes" id="UP000274822"/>
    </source>
</evidence>
<organism evidence="1 2">
    <name type="scientific">Jimgerdemannia flammicorona</name>
    <dbReference type="NCBI Taxonomy" id="994334"/>
    <lineage>
        <taxon>Eukaryota</taxon>
        <taxon>Fungi</taxon>
        <taxon>Fungi incertae sedis</taxon>
        <taxon>Mucoromycota</taxon>
        <taxon>Mucoromycotina</taxon>
        <taxon>Endogonomycetes</taxon>
        <taxon>Endogonales</taxon>
        <taxon>Endogonaceae</taxon>
        <taxon>Jimgerdemannia</taxon>
    </lineage>
</organism>
<comment type="caution">
    <text evidence="1">The sequence shown here is derived from an EMBL/GenBank/DDBJ whole genome shotgun (WGS) entry which is preliminary data.</text>
</comment>
<accession>A0A433QDA2</accession>
<dbReference type="Proteomes" id="UP000274822">
    <property type="component" value="Unassembled WGS sequence"/>
</dbReference>
<gene>
    <name evidence="1" type="ORF">BC938DRAFT_482734</name>
</gene>
<sequence>SSHKLNSLIIDKYTKPHCFKNIYINNILNDSMILISKLVENIRVNIFYFFLIITLAIRQMS</sequence>
<name>A0A433QDA2_9FUNG</name>
<dbReference type="EMBL" id="RBNJ01007787">
    <property type="protein sequence ID" value="RUS27786.1"/>
    <property type="molecule type" value="Genomic_DNA"/>
</dbReference>
<feature type="non-terminal residue" evidence="1">
    <location>
        <position position="61"/>
    </location>
</feature>
<evidence type="ECO:0000313" key="1">
    <source>
        <dbReference type="EMBL" id="RUS27786.1"/>
    </source>
</evidence>
<feature type="non-terminal residue" evidence="1">
    <location>
        <position position="1"/>
    </location>
</feature>